<dbReference type="AlphaFoldDB" id="A0A3M7T5I8"/>
<keyword evidence="2" id="KW-1185">Reference proteome</keyword>
<reference evidence="1 2" key="1">
    <citation type="journal article" date="2018" name="Sci. Rep.">
        <title>Genomic signatures of local adaptation to the degree of environmental predictability in rotifers.</title>
        <authorList>
            <person name="Franch-Gras L."/>
            <person name="Hahn C."/>
            <person name="Garcia-Roger E.M."/>
            <person name="Carmona M.J."/>
            <person name="Serra M."/>
            <person name="Gomez A."/>
        </authorList>
    </citation>
    <scope>NUCLEOTIDE SEQUENCE [LARGE SCALE GENOMIC DNA]</scope>
    <source>
        <strain evidence="1">HYR1</strain>
    </source>
</reference>
<protein>
    <submittedName>
        <fullName evidence="1">Uncharacterized protein</fullName>
    </submittedName>
</protein>
<accession>A0A3M7T5I8</accession>
<dbReference type="EMBL" id="REGN01000248">
    <property type="protein sequence ID" value="RNA43231.1"/>
    <property type="molecule type" value="Genomic_DNA"/>
</dbReference>
<gene>
    <name evidence="1" type="ORF">BpHYR1_022233</name>
</gene>
<evidence type="ECO:0000313" key="1">
    <source>
        <dbReference type="EMBL" id="RNA43231.1"/>
    </source>
</evidence>
<proteinExistence type="predicted"/>
<organism evidence="1 2">
    <name type="scientific">Brachionus plicatilis</name>
    <name type="common">Marine rotifer</name>
    <name type="synonym">Brachionus muelleri</name>
    <dbReference type="NCBI Taxonomy" id="10195"/>
    <lineage>
        <taxon>Eukaryota</taxon>
        <taxon>Metazoa</taxon>
        <taxon>Spiralia</taxon>
        <taxon>Gnathifera</taxon>
        <taxon>Rotifera</taxon>
        <taxon>Eurotatoria</taxon>
        <taxon>Monogononta</taxon>
        <taxon>Pseudotrocha</taxon>
        <taxon>Ploima</taxon>
        <taxon>Brachionidae</taxon>
        <taxon>Brachionus</taxon>
    </lineage>
</organism>
<sequence length="68" mass="7854">MNMPYEKCNATFDDFFSLALVQKTYGNLSRNSFQSLDVDLLTKIMYNVDGKIIQQQDIAKRDSLQSIK</sequence>
<dbReference type="Proteomes" id="UP000276133">
    <property type="component" value="Unassembled WGS sequence"/>
</dbReference>
<comment type="caution">
    <text evidence="1">The sequence shown here is derived from an EMBL/GenBank/DDBJ whole genome shotgun (WGS) entry which is preliminary data.</text>
</comment>
<name>A0A3M7T5I8_BRAPC</name>
<evidence type="ECO:0000313" key="2">
    <source>
        <dbReference type="Proteomes" id="UP000276133"/>
    </source>
</evidence>